<dbReference type="Proteomes" id="UP000053424">
    <property type="component" value="Unassembled WGS sequence"/>
</dbReference>
<keyword evidence="2" id="KW-1133">Transmembrane helix</keyword>
<evidence type="ECO:0000256" key="2">
    <source>
        <dbReference type="SAM" id="Phobius"/>
    </source>
</evidence>
<feature type="region of interest" description="Disordered" evidence="1">
    <location>
        <begin position="269"/>
        <end position="321"/>
    </location>
</feature>
<keyword evidence="2" id="KW-0812">Transmembrane</keyword>
<dbReference type="HOGENOM" id="CLU_078557_0_0_1"/>
<keyword evidence="2" id="KW-0472">Membrane</keyword>
<sequence length="321" mass="35388">MKSTKAREYCCCAIPMVNTGIYAVLIEQTALGILVGTLSIATPSIVGASTPSFAKWILGIIAYAGAGVQFLGFLGVSREKPSLFRRYVTLHGIMVSAAFSVAAAWIIMSATRHSTAKANCITDFFTTTDGSSASEGETLCEIFPWVDVGIMGGLWVILAALHAYFFFVLSSYGRSQRRDHDQYDRVYDPTQPLTTENIPLHNQNDPWDSRPSGDYSDLRREDNKYTHVRQQSSTSASEVFGQAYQEPKDAFSTSNYEYSAYPSNHPNPAYPTYAYTQNALPTPTNHYYNSAPDSQIERPAQAQSHPAEGSFGRKTPRLPSP</sequence>
<keyword evidence="4" id="KW-1185">Reference proteome</keyword>
<feature type="region of interest" description="Disordered" evidence="1">
    <location>
        <begin position="186"/>
        <end position="239"/>
    </location>
</feature>
<feature type="compositionally biased region" description="Basic and acidic residues" evidence="1">
    <location>
        <begin position="216"/>
        <end position="225"/>
    </location>
</feature>
<feature type="transmembrane region" description="Helical" evidence="2">
    <location>
        <begin position="148"/>
        <end position="169"/>
    </location>
</feature>
<dbReference type="AlphaFoldDB" id="A0A0C2Z4M3"/>
<feature type="compositionally biased region" description="Polar residues" evidence="1">
    <location>
        <begin position="228"/>
        <end position="237"/>
    </location>
</feature>
<protein>
    <submittedName>
        <fullName evidence="3">Uncharacterized protein</fullName>
    </submittedName>
</protein>
<evidence type="ECO:0000313" key="4">
    <source>
        <dbReference type="Proteomes" id="UP000053424"/>
    </source>
</evidence>
<name>A0A0C2Z4M3_HEBCY</name>
<dbReference type="EMBL" id="KN831769">
    <property type="protein sequence ID" value="KIM48127.1"/>
    <property type="molecule type" value="Genomic_DNA"/>
</dbReference>
<feature type="compositionally biased region" description="Polar residues" evidence="1">
    <location>
        <begin position="274"/>
        <end position="293"/>
    </location>
</feature>
<feature type="transmembrane region" description="Helical" evidence="2">
    <location>
        <begin position="21"/>
        <end position="41"/>
    </location>
</feature>
<accession>A0A0C2Z4M3</accession>
<proteinExistence type="predicted"/>
<evidence type="ECO:0000313" key="3">
    <source>
        <dbReference type="EMBL" id="KIM48127.1"/>
    </source>
</evidence>
<dbReference type="OrthoDB" id="2552042at2759"/>
<feature type="transmembrane region" description="Helical" evidence="2">
    <location>
        <begin position="88"/>
        <end position="108"/>
    </location>
</feature>
<organism evidence="3 4">
    <name type="scientific">Hebeloma cylindrosporum</name>
    <dbReference type="NCBI Taxonomy" id="76867"/>
    <lineage>
        <taxon>Eukaryota</taxon>
        <taxon>Fungi</taxon>
        <taxon>Dikarya</taxon>
        <taxon>Basidiomycota</taxon>
        <taxon>Agaricomycotina</taxon>
        <taxon>Agaricomycetes</taxon>
        <taxon>Agaricomycetidae</taxon>
        <taxon>Agaricales</taxon>
        <taxon>Agaricineae</taxon>
        <taxon>Hymenogastraceae</taxon>
        <taxon>Hebeloma</taxon>
    </lineage>
</organism>
<dbReference type="STRING" id="686832.A0A0C2Z4M3"/>
<reference evidence="4" key="2">
    <citation type="submission" date="2015-01" db="EMBL/GenBank/DDBJ databases">
        <title>Evolutionary Origins and Diversification of the Mycorrhizal Mutualists.</title>
        <authorList>
            <consortium name="DOE Joint Genome Institute"/>
            <consortium name="Mycorrhizal Genomics Consortium"/>
            <person name="Kohler A."/>
            <person name="Kuo A."/>
            <person name="Nagy L.G."/>
            <person name="Floudas D."/>
            <person name="Copeland A."/>
            <person name="Barry K.W."/>
            <person name="Cichocki N."/>
            <person name="Veneault-Fourrey C."/>
            <person name="LaButti K."/>
            <person name="Lindquist E.A."/>
            <person name="Lipzen A."/>
            <person name="Lundell T."/>
            <person name="Morin E."/>
            <person name="Murat C."/>
            <person name="Riley R."/>
            <person name="Ohm R."/>
            <person name="Sun H."/>
            <person name="Tunlid A."/>
            <person name="Henrissat B."/>
            <person name="Grigoriev I.V."/>
            <person name="Hibbett D.S."/>
            <person name="Martin F."/>
        </authorList>
    </citation>
    <scope>NUCLEOTIDE SEQUENCE [LARGE SCALE GENOMIC DNA]</scope>
    <source>
        <strain evidence="4">h7</strain>
    </source>
</reference>
<gene>
    <name evidence="3" type="ORF">M413DRAFT_222200</name>
</gene>
<feature type="transmembrane region" description="Helical" evidence="2">
    <location>
        <begin position="53"/>
        <end position="76"/>
    </location>
</feature>
<evidence type="ECO:0000256" key="1">
    <source>
        <dbReference type="SAM" id="MobiDB-lite"/>
    </source>
</evidence>
<reference evidence="3 4" key="1">
    <citation type="submission" date="2014-04" db="EMBL/GenBank/DDBJ databases">
        <authorList>
            <consortium name="DOE Joint Genome Institute"/>
            <person name="Kuo A."/>
            <person name="Gay G."/>
            <person name="Dore J."/>
            <person name="Kohler A."/>
            <person name="Nagy L.G."/>
            <person name="Floudas D."/>
            <person name="Copeland A."/>
            <person name="Barry K.W."/>
            <person name="Cichocki N."/>
            <person name="Veneault-Fourrey C."/>
            <person name="LaButti K."/>
            <person name="Lindquist E.A."/>
            <person name="Lipzen A."/>
            <person name="Lundell T."/>
            <person name="Morin E."/>
            <person name="Murat C."/>
            <person name="Sun H."/>
            <person name="Tunlid A."/>
            <person name="Henrissat B."/>
            <person name="Grigoriev I.V."/>
            <person name="Hibbett D.S."/>
            <person name="Martin F."/>
            <person name="Nordberg H.P."/>
            <person name="Cantor M.N."/>
            <person name="Hua S.X."/>
        </authorList>
    </citation>
    <scope>NUCLEOTIDE SEQUENCE [LARGE SCALE GENOMIC DNA]</scope>
    <source>
        <strain evidence="4">h7</strain>
    </source>
</reference>
<feature type="compositionally biased region" description="Polar residues" evidence="1">
    <location>
        <begin position="191"/>
        <end position="206"/>
    </location>
</feature>